<dbReference type="InterPro" id="IPR012296">
    <property type="entry name" value="Nuclease_put_TT1808"/>
</dbReference>
<sequence length="48" mass="5556">MRVQVQRRLFTVEEYHRMAEAGILSEDDRVELIEGELVTMSPIGSRHA</sequence>
<dbReference type="AlphaFoldDB" id="A0A212RFW7"/>
<dbReference type="Gene3D" id="3.90.1570.10">
    <property type="entry name" value="tt1808, chain A"/>
    <property type="match status" value="1"/>
</dbReference>
<feature type="non-terminal residue" evidence="1">
    <location>
        <position position="48"/>
    </location>
</feature>
<reference evidence="2" key="1">
    <citation type="submission" date="2017-06" db="EMBL/GenBank/DDBJ databases">
        <authorList>
            <person name="Varghese N."/>
            <person name="Submissions S."/>
        </authorList>
    </citation>
    <scope>NUCLEOTIDE SEQUENCE [LARGE SCALE GENOMIC DNA]</scope>
    <source>
        <strain evidence="2">JAD2</strain>
    </source>
</reference>
<name>A0A212RFW7_9CHLR</name>
<gene>
    <name evidence="1" type="ORF">SAMN02746019_00015790</name>
</gene>
<evidence type="ECO:0000313" key="1">
    <source>
        <dbReference type="EMBL" id="SNB71247.1"/>
    </source>
</evidence>
<organism evidence="1 2">
    <name type="scientific">Thermoflexus hugenholtzii JAD2</name>
    <dbReference type="NCBI Taxonomy" id="877466"/>
    <lineage>
        <taxon>Bacteria</taxon>
        <taxon>Bacillati</taxon>
        <taxon>Chloroflexota</taxon>
        <taxon>Thermoflexia</taxon>
        <taxon>Thermoflexales</taxon>
        <taxon>Thermoflexaceae</taxon>
        <taxon>Thermoflexus</taxon>
    </lineage>
</organism>
<dbReference type="EMBL" id="FYEK01000048">
    <property type="protein sequence ID" value="SNB71247.1"/>
    <property type="molecule type" value="Genomic_DNA"/>
</dbReference>
<evidence type="ECO:0008006" key="3">
    <source>
        <dbReference type="Google" id="ProtNLM"/>
    </source>
</evidence>
<proteinExistence type="predicted"/>
<dbReference type="InParanoid" id="A0A212RFW7"/>
<protein>
    <recommendedName>
        <fullName evidence="3">Restriction endonuclease</fullName>
    </recommendedName>
</protein>
<keyword evidence="2" id="KW-1185">Reference proteome</keyword>
<accession>A0A212RFW7</accession>
<dbReference type="Proteomes" id="UP000197025">
    <property type="component" value="Unassembled WGS sequence"/>
</dbReference>
<evidence type="ECO:0000313" key="2">
    <source>
        <dbReference type="Proteomes" id="UP000197025"/>
    </source>
</evidence>